<keyword evidence="2 6" id="KW-0812">Transmembrane</keyword>
<dbReference type="AlphaFoldDB" id="A0A8X8ZBU8"/>
<dbReference type="EMBL" id="PNBA02000015">
    <property type="protein sequence ID" value="KAG6398912.1"/>
    <property type="molecule type" value="Genomic_DNA"/>
</dbReference>
<keyword evidence="3 6" id="KW-1133">Transmembrane helix</keyword>
<sequence length="192" mass="21234">MFGHDCKKKGVAYVSFAQCVSVIVVYTLVYHMMEPPLEQFETVEWGEQQKSVEMSGYLVVQAEWPGIDVDGDGNESRQEAVGCFAARKMRIVAEQTIPLCSIYFSHQHLEILARAMVPSVMLILGGMLAEGPDDSKLGRRTTIGIILARLVVFPLVGIGIVVSSAFSCRRRPDVAKRDFAGSYCQLEGLIMQ</sequence>
<reference evidence="7" key="1">
    <citation type="submission" date="2018-01" db="EMBL/GenBank/DDBJ databases">
        <authorList>
            <person name="Mao J.F."/>
        </authorList>
    </citation>
    <scope>NUCLEOTIDE SEQUENCE</scope>
    <source>
        <strain evidence="7">Huo1</strain>
        <tissue evidence="7">Leaf</tissue>
    </source>
</reference>
<evidence type="ECO:0000256" key="1">
    <source>
        <dbReference type="ARBA" id="ARBA00004141"/>
    </source>
</evidence>
<protein>
    <submittedName>
        <fullName evidence="7">Uncharacterized protein</fullName>
    </submittedName>
</protein>
<comment type="subcellular location">
    <subcellularLocation>
        <location evidence="1">Membrane</location>
        <topology evidence="1">Multi-pass membrane protein</topology>
    </subcellularLocation>
</comment>
<reference evidence="7" key="2">
    <citation type="submission" date="2020-08" db="EMBL/GenBank/DDBJ databases">
        <title>Plant Genome Project.</title>
        <authorList>
            <person name="Zhang R.-G."/>
        </authorList>
    </citation>
    <scope>NUCLEOTIDE SEQUENCE</scope>
    <source>
        <strain evidence="7">Huo1</strain>
        <tissue evidence="7">Leaf</tissue>
    </source>
</reference>
<keyword evidence="4 6" id="KW-0472">Membrane</keyword>
<evidence type="ECO:0000313" key="8">
    <source>
        <dbReference type="Proteomes" id="UP000298416"/>
    </source>
</evidence>
<dbReference type="Pfam" id="PF03547">
    <property type="entry name" value="Mem_trans"/>
    <property type="match status" value="1"/>
</dbReference>
<feature type="transmembrane region" description="Helical" evidence="6">
    <location>
        <begin position="12"/>
        <end position="33"/>
    </location>
</feature>
<evidence type="ECO:0000313" key="7">
    <source>
        <dbReference type="EMBL" id="KAG6398912.1"/>
    </source>
</evidence>
<dbReference type="PANTHER" id="PTHR31419">
    <property type="entry name" value="PROTEIN PIN-LIKES 2"/>
    <property type="match status" value="1"/>
</dbReference>
<keyword evidence="8" id="KW-1185">Reference proteome</keyword>
<accession>A0A8X8ZBU8</accession>
<dbReference type="InterPro" id="IPR004776">
    <property type="entry name" value="Mem_transp_PIN-like"/>
</dbReference>
<dbReference type="Proteomes" id="UP000298416">
    <property type="component" value="Unassembled WGS sequence"/>
</dbReference>
<evidence type="ECO:0000256" key="5">
    <source>
        <dbReference type="ARBA" id="ARBA00023294"/>
    </source>
</evidence>
<evidence type="ECO:0000256" key="2">
    <source>
        <dbReference type="ARBA" id="ARBA00022692"/>
    </source>
</evidence>
<dbReference type="InterPro" id="IPR039305">
    <property type="entry name" value="PILS2/6"/>
</dbReference>
<comment type="caution">
    <text evidence="7">The sequence shown here is derived from an EMBL/GenBank/DDBJ whole genome shotgun (WGS) entry which is preliminary data.</text>
</comment>
<feature type="transmembrane region" description="Helical" evidence="6">
    <location>
        <begin position="141"/>
        <end position="166"/>
    </location>
</feature>
<evidence type="ECO:0000256" key="3">
    <source>
        <dbReference type="ARBA" id="ARBA00022989"/>
    </source>
</evidence>
<dbReference type="GO" id="GO:0080162">
    <property type="term" value="P:endoplasmic reticulum to cytosol auxin transport"/>
    <property type="evidence" value="ECO:0007669"/>
    <property type="project" value="InterPro"/>
</dbReference>
<gene>
    <name evidence="7" type="ORF">SASPL_140383</name>
</gene>
<proteinExistence type="predicted"/>
<dbReference type="PANTHER" id="PTHR31419:SF2">
    <property type="entry name" value="PROTEIN PIN-LIKES 2"/>
    <property type="match status" value="1"/>
</dbReference>
<evidence type="ECO:0000256" key="4">
    <source>
        <dbReference type="ARBA" id="ARBA00023136"/>
    </source>
</evidence>
<keyword evidence="5" id="KW-0927">Auxin signaling pathway</keyword>
<feature type="transmembrane region" description="Helical" evidence="6">
    <location>
        <begin position="111"/>
        <end position="129"/>
    </location>
</feature>
<dbReference type="GO" id="GO:0009734">
    <property type="term" value="P:auxin-activated signaling pathway"/>
    <property type="evidence" value="ECO:0007669"/>
    <property type="project" value="UniProtKB-KW"/>
</dbReference>
<name>A0A8X8ZBU8_SALSN</name>
<dbReference type="GO" id="GO:0016020">
    <property type="term" value="C:membrane"/>
    <property type="evidence" value="ECO:0007669"/>
    <property type="project" value="UniProtKB-SubCell"/>
</dbReference>
<evidence type="ECO:0000256" key="6">
    <source>
        <dbReference type="SAM" id="Phobius"/>
    </source>
</evidence>
<organism evidence="7">
    <name type="scientific">Salvia splendens</name>
    <name type="common">Scarlet sage</name>
    <dbReference type="NCBI Taxonomy" id="180675"/>
    <lineage>
        <taxon>Eukaryota</taxon>
        <taxon>Viridiplantae</taxon>
        <taxon>Streptophyta</taxon>
        <taxon>Embryophyta</taxon>
        <taxon>Tracheophyta</taxon>
        <taxon>Spermatophyta</taxon>
        <taxon>Magnoliopsida</taxon>
        <taxon>eudicotyledons</taxon>
        <taxon>Gunneridae</taxon>
        <taxon>Pentapetalae</taxon>
        <taxon>asterids</taxon>
        <taxon>lamiids</taxon>
        <taxon>Lamiales</taxon>
        <taxon>Lamiaceae</taxon>
        <taxon>Nepetoideae</taxon>
        <taxon>Mentheae</taxon>
        <taxon>Salviinae</taxon>
        <taxon>Salvia</taxon>
        <taxon>Salvia subgen. Calosphace</taxon>
        <taxon>core Calosphace</taxon>
    </lineage>
</organism>